<gene>
    <name evidence="1" type="ORF">UFOPK3174_01522</name>
</gene>
<protein>
    <submittedName>
        <fullName evidence="1">Unannotated protein</fullName>
    </submittedName>
</protein>
<dbReference type="GO" id="GO:0003824">
    <property type="term" value="F:catalytic activity"/>
    <property type="evidence" value="ECO:0007669"/>
    <property type="project" value="UniProtKB-ARBA"/>
</dbReference>
<reference evidence="1" key="1">
    <citation type="submission" date="2020-05" db="EMBL/GenBank/DDBJ databases">
        <authorList>
            <person name="Chiriac C."/>
            <person name="Salcher M."/>
            <person name="Ghai R."/>
            <person name="Kavagutti S V."/>
        </authorList>
    </citation>
    <scope>NUCLEOTIDE SEQUENCE</scope>
</reference>
<dbReference type="EMBL" id="CAFABH010000051">
    <property type="protein sequence ID" value="CAB4833716.1"/>
    <property type="molecule type" value="Genomic_DNA"/>
</dbReference>
<organism evidence="1">
    <name type="scientific">freshwater metagenome</name>
    <dbReference type="NCBI Taxonomy" id="449393"/>
    <lineage>
        <taxon>unclassified sequences</taxon>
        <taxon>metagenomes</taxon>
        <taxon>ecological metagenomes</taxon>
    </lineage>
</organism>
<evidence type="ECO:0000313" key="1">
    <source>
        <dbReference type="EMBL" id="CAB4833716.1"/>
    </source>
</evidence>
<proteinExistence type="predicted"/>
<dbReference type="PANTHER" id="PTHR11941">
    <property type="entry name" value="ENOYL-COA HYDRATASE-RELATED"/>
    <property type="match status" value="1"/>
</dbReference>
<name>A0A6J7AL56_9ZZZZ</name>
<dbReference type="AlphaFoldDB" id="A0A6J7AL56"/>
<dbReference type="InterPro" id="IPR029045">
    <property type="entry name" value="ClpP/crotonase-like_dom_sf"/>
</dbReference>
<dbReference type="GO" id="GO:0006635">
    <property type="term" value="P:fatty acid beta-oxidation"/>
    <property type="evidence" value="ECO:0007669"/>
    <property type="project" value="TreeGrafter"/>
</dbReference>
<sequence>MHGACVGSGIELAAFASRVVAAPDAFFALPEGAMGLIPGAGGTVSIARRINKQRTAWLALSNQSIDAETALAWGLIDAIDNFR</sequence>
<dbReference type="SUPFAM" id="SSF52096">
    <property type="entry name" value="ClpP/crotonase"/>
    <property type="match status" value="1"/>
</dbReference>
<accession>A0A6J7AL56</accession>
<dbReference type="PANTHER" id="PTHR11941:SF54">
    <property type="entry name" value="ENOYL-COA HYDRATASE, MITOCHONDRIAL"/>
    <property type="match status" value="1"/>
</dbReference>
<dbReference type="CDD" id="cd06558">
    <property type="entry name" value="crotonase-like"/>
    <property type="match status" value="1"/>
</dbReference>
<dbReference type="Gene3D" id="3.90.226.10">
    <property type="entry name" value="2-enoyl-CoA Hydratase, Chain A, domain 1"/>
    <property type="match status" value="1"/>
</dbReference>
<dbReference type="Pfam" id="PF00378">
    <property type="entry name" value="ECH_1"/>
    <property type="match status" value="1"/>
</dbReference>
<dbReference type="InterPro" id="IPR001753">
    <property type="entry name" value="Enoyl-CoA_hydra/iso"/>
</dbReference>